<dbReference type="Proteomes" id="UP000287033">
    <property type="component" value="Unassembled WGS sequence"/>
</dbReference>
<dbReference type="EMBL" id="BEZZ01151692">
    <property type="protein sequence ID" value="GCC45265.1"/>
    <property type="molecule type" value="Genomic_DNA"/>
</dbReference>
<dbReference type="InterPro" id="IPR050799">
    <property type="entry name" value="ZIP_Transporter"/>
</dbReference>
<evidence type="ECO:0000256" key="3">
    <source>
        <dbReference type="ARBA" id="ARBA00022692"/>
    </source>
</evidence>
<evidence type="ECO:0000256" key="5">
    <source>
        <dbReference type="ARBA" id="ARBA00023136"/>
    </source>
</evidence>
<dbReference type="GO" id="GO:0030003">
    <property type="term" value="P:intracellular monoatomic cation homeostasis"/>
    <property type="evidence" value="ECO:0007669"/>
    <property type="project" value="TreeGrafter"/>
</dbReference>
<dbReference type="GO" id="GO:0005385">
    <property type="term" value="F:zinc ion transmembrane transporter activity"/>
    <property type="evidence" value="ECO:0007669"/>
    <property type="project" value="TreeGrafter"/>
</dbReference>
<dbReference type="InterPro" id="IPR003689">
    <property type="entry name" value="ZIP"/>
</dbReference>
<evidence type="ECO:0000313" key="7">
    <source>
        <dbReference type="EMBL" id="GCC45265.1"/>
    </source>
</evidence>
<protein>
    <submittedName>
        <fullName evidence="7">Uncharacterized protein</fullName>
    </submittedName>
</protein>
<evidence type="ECO:0000313" key="8">
    <source>
        <dbReference type="Proteomes" id="UP000287033"/>
    </source>
</evidence>
<dbReference type="GO" id="GO:0140410">
    <property type="term" value="F:monoatomic cation:bicarbonate symporter activity"/>
    <property type="evidence" value="ECO:0007669"/>
    <property type="project" value="TreeGrafter"/>
</dbReference>
<dbReference type="OrthoDB" id="200954at2759"/>
<evidence type="ECO:0000256" key="6">
    <source>
        <dbReference type="SAM" id="MobiDB-lite"/>
    </source>
</evidence>
<dbReference type="GO" id="GO:0071578">
    <property type="term" value="P:zinc ion import across plasma membrane"/>
    <property type="evidence" value="ECO:0007669"/>
    <property type="project" value="TreeGrafter"/>
</dbReference>
<keyword evidence="5" id="KW-0472">Membrane</keyword>
<dbReference type="GO" id="GO:0005886">
    <property type="term" value="C:plasma membrane"/>
    <property type="evidence" value="ECO:0007669"/>
    <property type="project" value="TreeGrafter"/>
</dbReference>
<name>A0A401TRK5_CHIPU</name>
<keyword evidence="3" id="KW-0812">Transmembrane</keyword>
<dbReference type="STRING" id="137246.A0A401TRK5"/>
<comment type="similarity">
    <text evidence="2">Belongs to the ZIP transporter (TC 2.A.5) family.</text>
</comment>
<reference evidence="7 8" key="1">
    <citation type="journal article" date="2018" name="Nat. Ecol. Evol.">
        <title>Shark genomes provide insights into elasmobranch evolution and the origin of vertebrates.</title>
        <authorList>
            <person name="Hara Y"/>
            <person name="Yamaguchi K"/>
            <person name="Onimaru K"/>
            <person name="Kadota M"/>
            <person name="Koyanagi M"/>
            <person name="Keeley SD"/>
            <person name="Tatsumi K"/>
            <person name="Tanaka K"/>
            <person name="Motone F"/>
            <person name="Kageyama Y"/>
            <person name="Nozu R"/>
            <person name="Adachi N"/>
            <person name="Nishimura O"/>
            <person name="Nakagawa R"/>
            <person name="Tanegashima C"/>
            <person name="Kiyatake I"/>
            <person name="Matsumoto R"/>
            <person name="Murakumo K"/>
            <person name="Nishida K"/>
            <person name="Terakita A"/>
            <person name="Kuratani S"/>
            <person name="Sato K"/>
            <person name="Hyodo S Kuraku.S."/>
        </authorList>
    </citation>
    <scope>NUCLEOTIDE SEQUENCE [LARGE SCALE GENOMIC DNA]</scope>
</reference>
<dbReference type="PANTHER" id="PTHR12191:SF30">
    <property type="entry name" value="ZINC TRANSPORTER ZIP4 N-TERMINAL DOMAIN-CONTAINING PROTEIN"/>
    <property type="match status" value="1"/>
</dbReference>
<sequence>MIWPPQTLRVFLTAPTVAPADHPHPDDELEVTLSTYMTPEAQGLNIGDTAPGHAHTQTATGKAVRDQKDQHHHHGRERETGRYGHGHSHGAGDMRNAGIATIAWMVIVGDGAHNFTDGLAIGKGVGIEGLSQPGVITAGDYRSRRLLQPGIYNWDYHSLGIITAWRYHSLGISQPGDYHSLGLSQPVVITAWGLSQPGDYHSLGIITARGLSQPGDYHSLP</sequence>
<organism evidence="7 8">
    <name type="scientific">Chiloscyllium punctatum</name>
    <name type="common">Brownbanded bambooshark</name>
    <name type="synonym">Hemiscyllium punctatum</name>
    <dbReference type="NCBI Taxonomy" id="137246"/>
    <lineage>
        <taxon>Eukaryota</taxon>
        <taxon>Metazoa</taxon>
        <taxon>Chordata</taxon>
        <taxon>Craniata</taxon>
        <taxon>Vertebrata</taxon>
        <taxon>Chondrichthyes</taxon>
        <taxon>Elasmobranchii</taxon>
        <taxon>Galeomorphii</taxon>
        <taxon>Galeoidea</taxon>
        <taxon>Orectolobiformes</taxon>
        <taxon>Hemiscylliidae</taxon>
        <taxon>Chiloscyllium</taxon>
    </lineage>
</organism>
<dbReference type="PANTHER" id="PTHR12191">
    <property type="entry name" value="SOLUTE CARRIER FAMILY 39"/>
    <property type="match status" value="1"/>
</dbReference>
<feature type="non-terminal residue" evidence="7">
    <location>
        <position position="221"/>
    </location>
</feature>
<keyword evidence="8" id="KW-1185">Reference proteome</keyword>
<evidence type="ECO:0000256" key="4">
    <source>
        <dbReference type="ARBA" id="ARBA00022989"/>
    </source>
</evidence>
<accession>A0A401TRK5</accession>
<dbReference type="AlphaFoldDB" id="A0A401TRK5"/>
<feature type="region of interest" description="Disordered" evidence="6">
    <location>
        <begin position="44"/>
        <end position="91"/>
    </location>
</feature>
<comment type="subcellular location">
    <subcellularLocation>
        <location evidence="1">Membrane</location>
        <topology evidence="1">Multi-pass membrane protein</topology>
    </subcellularLocation>
</comment>
<comment type="caution">
    <text evidence="7">The sequence shown here is derived from an EMBL/GenBank/DDBJ whole genome shotgun (WGS) entry which is preliminary data.</text>
</comment>
<keyword evidence="4" id="KW-1133">Transmembrane helix</keyword>
<evidence type="ECO:0000256" key="1">
    <source>
        <dbReference type="ARBA" id="ARBA00004141"/>
    </source>
</evidence>
<proteinExistence type="inferred from homology"/>
<gene>
    <name evidence="7" type="ORF">chiPu_0029229</name>
</gene>
<dbReference type="Pfam" id="PF02535">
    <property type="entry name" value="Zip"/>
    <property type="match status" value="1"/>
</dbReference>
<evidence type="ECO:0000256" key="2">
    <source>
        <dbReference type="ARBA" id="ARBA00006939"/>
    </source>
</evidence>